<dbReference type="PROSITE" id="PS00188">
    <property type="entry name" value="BIOTIN"/>
    <property type="match status" value="1"/>
</dbReference>
<evidence type="ECO:0000256" key="4">
    <source>
        <dbReference type="ARBA" id="ARBA00022741"/>
    </source>
</evidence>
<dbReference type="FunFam" id="2.40.50.100:FF:000003">
    <property type="entry name" value="Acetyl-CoA carboxylase biotin carboxyl carrier protein"/>
    <property type="match status" value="1"/>
</dbReference>
<name>A0A7Z0DN18_9ACTN</name>
<dbReference type="InterPro" id="IPR000089">
    <property type="entry name" value="Biotin_lipoyl"/>
</dbReference>
<dbReference type="Gene3D" id="3.30.470.20">
    <property type="entry name" value="ATP-grasp fold, B domain"/>
    <property type="match status" value="1"/>
</dbReference>
<evidence type="ECO:0000256" key="10">
    <source>
        <dbReference type="ARBA" id="ARBA00065901"/>
    </source>
</evidence>
<dbReference type="EMBL" id="JACBZR010000001">
    <property type="protein sequence ID" value="NYI78222.1"/>
    <property type="molecule type" value="Genomic_DNA"/>
</dbReference>
<dbReference type="PANTHER" id="PTHR18866">
    <property type="entry name" value="CARBOXYLASE:PYRUVATE/ACETYL-COA/PROPIONYL-COA CARBOXYLASE"/>
    <property type="match status" value="1"/>
</dbReference>
<evidence type="ECO:0000256" key="5">
    <source>
        <dbReference type="ARBA" id="ARBA00022840"/>
    </source>
</evidence>
<comment type="subunit">
    <text evidence="10">The biotin-dependent acyl-CoA carboxylase complex is composed of AccA1, which contains the biotin carboxylase (BC) and biotin carboxyl carrier protein (BCCP) domains, and AccD1, which contains the carboxyl transferase (CT) domain. The AccA1/AccD1 complex forms a dodecamer.</text>
</comment>
<dbReference type="InterPro" id="IPR001882">
    <property type="entry name" value="Biotin_BS"/>
</dbReference>
<dbReference type="PROSITE" id="PS50979">
    <property type="entry name" value="BC"/>
    <property type="match status" value="1"/>
</dbReference>
<dbReference type="PROSITE" id="PS00867">
    <property type="entry name" value="CPSASE_2"/>
    <property type="match status" value="1"/>
</dbReference>
<dbReference type="Pfam" id="PF02785">
    <property type="entry name" value="Biotin_carb_C"/>
    <property type="match status" value="1"/>
</dbReference>
<evidence type="ECO:0000256" key="1">
    <source>
        <dbReference type="ARBA" id="ARBA00001953"/>
    </source>
</evidence>
<evidence type="ECO:0000313" key="17">
    <source>
        <dbReference type="Proteomes" id="UP000564496"/>
    </source>
</evidence>
<feature type="domain" description="Lipoyl-binding" evidence="13">
    <location>
        <begin position="588"/>
        <end position="663"/>
    </location>
</feature>
<dbReference type="FunFam" id="3.30.470.20:FF:000028">
    <property type="entry name" value="Methylcrotonoyl-CoA carboxylase subunit alpha, mitochondrial"/>
    <property type="match status" value="1"/>
</dbReference>
<accession>A0A7Z0DN18</accession>
<evidence type="ECO:0000256" key="2">
    <source>
        <dbReference type="ARBA" id="ARBA00013263"/>
    </source>
</evidence>
<dbReference type="EC" id="6.3.4.14" evidence="2"/>
<dbReference type="PANTHER" id="PTHR18866:SF126">
    <property type="entry name" value="BIOTIN CARBOXYLASE"/>
    <property type="match status" value="1"/>
</dbReference>
<keyword evidence="5 12" id="KW-0067">ATP-binding</keyword>
<dbReference type="Pfam" id="PF00364">
    <property type="entry name" value="Biotin_lipoyl"/>
    <property type="match status" value="1"/>
</dbReference>
<feature type="domain" description="ATP-grasp" evidence="14">
    <location>
        <begin position="122"/>
        <end position="322"/>
    </location>
</feature>
<comment type="catalytic activity">
    <reaction evidence="8">
        <text>N(6)-biotinyl-L-lysyl-[protein] + hydrogencarbonate + ATP = N(6)-carboxybiotinyl-L-lysyl-[protein] + ADP + phosphate + H(+)</text>
        <dbReference type="Rhea" id="RHEA:13501"/>
        <dbReference type="Rhea" id="RHEA-COMP:10505"/>
        <dbReference type="Rhea" id="RHEA-COMP:10506"/>
        <dbReference type="ChEBI" id="CHEBI:15378"/>
        <dbReference type="ChEBI" id="CHEBI:17544"/>
        <dbReference type="ChEBI" id="CHEBI:30616"/>
        <dbReference type="ChEBI" id="CHEBI:43474"/>
        <dbReference type="ChEBI" id="CHEBI:83144"/>
        <dbReference type="ChEBI" id="CHEBI:83145"/>
        <dbReference type="ChEBI" id="CHEBI:456216"/>
        <dbReference type="EC" id="6.3.4.14"/>
    </reaction>
    <physiologicalReaction direction="left-to-right" evidence="8">
        <dbReference type="Rhea" id="RHEA:13502"/>
    </physiologicalReaction>
</comment>
<dbReference type="InterPro" id="IPR050856">
    <property type="entry name" value="Biotin_carboxylase_complex"/>
</dbReference>
<dbReference type="PROSITE" id="PS50968">
    <property type="entry name" value="BIOTINYL_LIPOYL"/>
    <property type="match status" value="1"/>
</dbReference>
<dbReference type="InterPro" id="IPR005479">
    <property type="entry name" value="CPAse_ATP-bd"/>
</dbReference>
<proteinExistence type="predicted"/>
<dbReference type="GO" id="GO:0004075">
    <property type="term" value="F:biotin carboxylase activity"/>
    <property type="evidence" value="ECO:0007669"/>
    <property type="project" value="UniProtKB-EC"/>
</dbReference>
<evidence type="ECO:0000256" key="8">
    <source>
        <dbReference type="ARBA" id="ARBA00048501"/>
    </source>
</evidence>
<dbReference type="InterPro" id="IPR011764">
    <property type="entry name" value="Biotin_carboxylation_dom"/>
</dbReference>
<dbReference type="GO" id="GO:0005524">
    <property type="term" value="F:ATP binding"/>
    <property type="evidence" value="ECO:0007669"/>
    <property type="project" value="UniProtKB-UniRule"/>
</dbReference>
<dbReference type="Pfam" id="PF02786">
    <property type="entry name" value="CPSase_L_D2"/>
    <property type="match status" value="1"/>
</dbReference>
<dbReference type="Gene3D" id="2.40.50.100">
    <property type="match status" value="1"/>
</dbReference>
<feature type="domain" description="Biotin carboxylation" evidence="15">
    <location>
        <begin position="3"/>
        <end position="451"/>
    </location>
</feature>
<evidence type="ECO:0000256" key="9">
    <source>
        <dbReference type="ARBA" id="ARBA00053351"/>
    </source>
</evidence>
<dbReference type="SUPFAM" id="SSF51246">
    <property type="entry name" value="Rudiment single hybrid motif"/>
    <property type="match status" value="1"/>
</dbReference>
<dbReference type="SUPFAM" id="SSF56059">
    <property type="entry name" value="Glutathione synthetase ATP-binding domain-like"/>
    <property type="match status" value="1"/>
</dbReference>
<gene>
    <name evidence="16" type="ORF">BJ988_002870</name>
</gene>
<dbReference type="SUPFAM" id="SSF52440">
    <property type="entry name" value="PreATP-grasp domain"/>
    <property type="match status" value="1"/>
</dbReference>
<dbReference type="InterPro" id="IPR005481">
    <property type="entry name" value="BC-like_N"/>
</dbReference>
<dbReference type="InterPro" id="IPR011054">
    <property type="entry name" value="Rudment_hybrid_motif"/>
</dbReference>
<dbReference type="InterPro" id="IPR016185">
    <property type="entry name" value="PreATP-grasp_dom_sf"/>
</dbReference>
<protein>
    <recommendedName>
        <fullName evidence="11">Biotin-dependent 3-methylcrotonyl-coenzyme A carboxylase alpha1 subunit</fullName>
        <ecNumber evidence="2">6.3.4.14</ecNumber>
    </recommendedName>
</protein>
<dbReference type="InterPro" id="IPR048429">
    <property type="entry name" value="MCC_alpha_BT"/>
</dbReference>
<dbReference type="InterPro" id="IPR011761">
    <property type="entry name" value="ATP-grasp"/>
</dbReference>
<reference evidence="16 17" key="1">
    <citation type="submission" date="2020-07" db="EMBL/GenBank/DDBJ databases">
        <title>Sequencing the genomes of 1000 actinobacteria strains.</title>
        <authorList>
            <person name="Klenk H.-P."/>
        </authorList>
    </citation>
    <scope>NUCLEOTIDE SEQUENCE [LARGE SCALE GENOMIC DNA]</scope>
    <source>
        <strain evidence="16 17">DSM 26487</strain>
    </source>
</reference>
<organism evidence="16 17">
    <name type="scientific">Nocardioides panzhihuensis</name>
    <dbReference type="NCBI Taxonomy" id="860243"/>
    <lineage>
        <taxon>Bacteria</taxon>
        <taxon>Bacillati</taxon>
        <taxon>Actinomycetota</taxon>
        <taxon>Actinomycetes</taxon>
        <taxon>Propionibacteriales</taxon>
        <taxon>Nocardioidaceae</taxon>
        <taxon>Nocardioides</taxon>
    </lineage>
</organism>
<comment type="pathway">
    <text evidence="7">Amino-acid degradation; L-leucine degradation.</text>
</comment>
<evidence type="ECO:0000313" key="16">
    <source>
        <dbReference type="EMBL" id="NYI78222.1"/>
    </source>
</evidence>
<comment type="cofactor">
    <cofactor evidence="1">
        <name>biotin</name>
        <dbReference type="ChEBI" id="CHEBI:57586"/>
    </cofactor>
</comment>
<comment type="caution">
    <text evidence="16">The sequence shown here is derived from an EMBL/GenBank/DDBJ whole genome shotgun (WGS) entry which is preliminary data.</text>
</comment>
<dbReference type="PROSITE" id="PS50975">
    <property type="entry name" value="ATP_GRASP"/>
    <property type="match status" value="1"/>
</dbReference>
<comment type="function">
    <text evidence="9">Component of a biotin-dependent acyl-CoA carboxylase complex. This subunit catalyzes the ATP-dependent carboxylation of the biotin carried by the biotin carboxyl carrier (BCC) domain, resulting in the formation of carboxyl biotin. When associated with the beta1 subunit AccD1, is involved in branched amino-acid catabolism with methylcrotonyl coenzyme A as the substrate.</text>
</comment>
<evidence type="ECO:0000256" key="7">
    <source>
        <dbReference type="ARBA" id="ARBA00046317"/>
    </source>
</evidence>
<dbReference type="FunFam" id="3.40.50.20:FF:000010">
    <property type="entry name" value="Propionyl-CoA carboxylase subunit alpha"/>
    <property type="match status" value="1"/>
</dbReference>
<evidence type="ECO:0000259" key="15">
    <source>
        <dbReference type="PROSITE" id="PS50979"/>
    </source>
</evidence>
<evidence type="ECO:0000256" key="12">
    <source>
        <dbReference type="PROSITE-ProRule" id="PRU00409"/>
    </source>
</evidence>
<keyword evidence="3" id="KW-0436">Ligase</keyword>
<dbReference type="InterPro" id="IPR005482">
    <property type="entry name" value="Biotin_COase_C"/>
</dbReference>
<dbReference type="AlphaFoldDB" id="A0A7Z0DN18"/>
<evidence type="ECO:0000256" key="3">
    <source>
        <dbReference type="ARBA" id="ARBA00022598"/>
    </source>
</evidence>
<keyword evidence="17" id="KW-1185">Reference proteome</keyword>
<keyword evidence="6" id="KW-0092">Biotin</keyword>
<keyword evidence="4 12" id="KW-0547">Nucleotide-binding</keyword>
<sequence>MPRIKKLLVANRGEIATRVIRSARERDVDTVAVYSEPDADATFVHAADQAVPLLGASPAETYLRADLVIAAARHVGADSVHPGYGFLSENADFAEACAEAGITFIGPPPAAIRAMGSKTAAKQLMAEAGVPVLPGIVIDENQEFGADLAERAAGDIGFPLLVKAAYGGGGRGMRIVESADELESTVAAARREAVSAFGNGAVFLERLVIRPRHIEVQVFADSQGQVVHLFERECSIQRRYQKIIEEAPSPVVDEELRSELGAAAVAAAKAIGYVGAGTVEFVMDPSGEFYFLEVNTRLQVEHPVTELVTGLDLVKLQIAVAEGEPLPRSVTEARLSGHAIEARLYAEDVAAGYLPATGDLHLFEVPQLPGLRVDSGVRSGSQVSVHYDPMLAKVIAYGATRSEAARLLSRALSEARVHGVVTNRDLLVGVLREEEFLAGQIDTGYLERHSAADLMAADPHRDQIHAAAVALADQAARRAAVAELPGLPSGWRNVPNAPQWASYAPASAGDQDAELSVSYRITGSSADVTVAGVPLGNVVLHSCTRDQVDLVVDGTRHRVLVARAGDERFADSRLGASHFIELPRFPDAADEAAAGSLLAPMPGTVVRVEVEAGAAVETGEVLVVLEAMKMEHAVRAPQGGVVAEVKVAAGDTVDQGTLLAVVKEAEGD</sequence>
<dbReference type="Pfam" id="PF00289">
    <property type="entry name" value="Biotin_carb_N"/>
    <property type="match status" value="1"/>
</dbReference>
<dbReference type="RefSeq" id="WP_179658591.1">
    <property type="nucleotide sequence ID" value="NZ_JACBZR010000001.1"/>
</dbReference>
<dbReference type="Pfam" id="PF21139">
    <property type="entry name" value="BT_MCC_alpha"/>
    <property type="match status" value="1"/>
</dbReference>
<dbReference type="Proteomes" id="UP000564496">
    <property type="component" value="Unassembled WGS sequence"/>
</dbReference>
<evidence type="ECO:0000256" key="6">
    <source>
        <dbReference type="ARBA" id="ARBA00023267"/>
    </source>
</evidence>
<dbReference type="PROSITE" id="PS00866">
    <property type="entry name" value="CPSASE_1"/>
    <property type="match status" value="1"/>
</dbReference>
<dbReference type="InterPro" id="IPR011053">
    <property type="entry name" value="Single_hybrid_motif"/>
</dbReference>
<dbReference type="SUPFAM" id="SSF51230">
    <property type="entry name" value="Single hybrid motif"/>
    <property type="match status" value="1"/>
</dbReference>
<evidence type="ECO:0000259" key="13">
    <source>
        <dbReference type="PROSITE" id="PS50968"/>
    </source>
</evidence>
<evidence type="ECO:0000259" key="14">
    <source>
        <dbReference type="PROSITE" id="PS50975"/>
    </source>
</evidence>
<dbReference type="SMART" id="SM00878">
    <property type="entry name" value="Biotin_carb_C"/>
    <property type="match status" value="1"/>
</dbReference>
<dbReference type="GO" id="GO:0046872">
    <property type="term" value="F:metal ion binding"/>
    <property type="evidence" value="ECO:0007669"/>
    <property type="project" value="InterPro"/>
</dbReference>
<dbReference type="CDD" id="cd06850">
    <property type="entry name" value="biotinyl_domain"/>
    <property type="match status" value="1"/>
</dbReference>
<evidence type="ECO:0000256" key="11">
    <source>
        <dbReference type="ARBA" id="ARBA00074050"/>
    </source>
</evidence>